<protein>
    <submittedName>
        <fullName evidence="3">Uncharacterized protein</fullName>
    </submittedName>
</protein>
<dbReference type="HOGENOM" id="CLU_1442833_0_0_1"/>
<sequence length="188" mass="20589">MRALLLVSFVVFGTFGFRRAPQRTVMFGGYYHPLDSRSYPQGSMSFASGDTIATNSFVGDAEATTERRPDFEDDFEVEASTPKLKRIPKRKPEESEEEEEEEEEPSWPFSGRNVPSYNAFFPIMFGGGSPSGRKSGDGQGYYPGSATAIANSFSTGKGGVATSHATSYGDPYLSTLFRNRKGSKPSLE</sequence>
<evidence type="ECO:0000256" key="2">
    <source>
        <dbReference type="SAM" id="SignalP"/>
    </source>
</evidence>
<evidence type="ECO:0000313" key="4">
    <source>
        <dbReference type="Proteomes" id="UP000007266"/>
    </source>
</evidence>
<dbReference type="OrthoDB" id="6627608at2759"/>
<dbReference type="PhylomeDB" id="D7GXR2"/>
<evidence type="ECO:0000313" key="3">
    <source>
        <dbReference type="EMBL" id="EFA13543.1"/>
    </source>
</evidence>
<keyword evidence="4" id="KW-1185">Reference proteome</keyword>
<evidence type="ECO:0000256" key="1">
    <source>
        <dbReference type="SAM" id="MobiDB-lite"/>
    </source>
</evidence>
<feature type="compositionally biased region" description="Acidic residues" evidence="1">
    <location>
        <begin position="94"/>
        <end position="105"/>
    </location>
</feature>
<feature type="region of interest" description="Disordered" evidence="1">
    <location>
        <begin position="128"/>
        <end position="188"/>
    </location>
</feature>
<reference evidence="3 4" key="2">
    <citation type="journal article" date="2010" name="Nucleic Acids Res.">
        <title>BeetleBase in 2010: revisions to provide comprehensive genomic information for Tribolium castaneum.</title>
        <authorList>
            <person name="Kim H.S."/>
            <person name="Murphy T."/>
            <person name="Xia J."/>
            <person name="Caragea D."/>
            <person name="Park Y."/>
            <person name="Beeman R.W."/>
            <person name="Lorenzen M.D."/>
            <person name="Butcher S."/>
            <person name="Manak J.R."/>
            <person name="Brown S.J."/>
        </authorList>
    </citation>
    <scope>NUCLEOTIDE SEQUENCE [LARGE SCALE GENOMIC DNA]</scope>
    <source>
        <strain evidence="3 4">Georgia GA2</strain>
    </source>
</reference>
<feature type="region of interest" description="Disordered" evidence="1">
    <location>
        <begin position="59"/>
        <end position="112"/>
    </location>
</feature>
<dbReference type="eggNOG" id="ENOG502SEG8">
    <property type="taxonomic scope" value="Eukaryota"/>
</dbReference>
<dbReference type="Proteomes" id="UP000007266">
    <property type="component" value="Unassembled WGS sequence"/>
</dbReference>
<dbReference type="EMBL" id="KQ973264">
    <property type="protein sequence ID" value="EFA13543.1"/>
    <property type="molecule type" value="Genomic_DNA"/>
</dbReference>
<dbReference type="STRING" id="7070.D7GXR2"/>
<keyword evidence="2" id="KW-0732">Signal</keyword>
<dbReference type="KEGG" id="tca:103314880"/>
<name>D7GXR2_TRICA</name>
<organism evidence="3 4">
    <name type="scientific">Tribolium castaneum</name>
    <name type="common">Red flour beetle</name>
    <dbReference type="NCBI Taxonomy" id="7070"/>
    <lineage>
        <taxon>Eukaryota</taxon>
        <taxon>Metazoa</taxon>
        <taxon>Ecdysozoa</taxon>
        <taxon>Arthropoda</taxon>
        <taxon>Hexapoda</taxon>
        <taxon>Insecta</taxon>
        <taxon>Pterygota</taxon>
        <taxon>Neoptera</taxon>
        <taxon>Endopterygota</taxon>
        <taxon>Coleoptera</taxon>
        <taxon>Polyphaga</taxon>
        <taxon>Cucujiformia</taxon>
        <taxon>Tenebrionidae</taxon>
        <taxon>Tenebrionidae incertae sedis</taxon>
        <taxon>Tribolium</taxon>
    </lineage>
</organism>
<reference evidence="3 4" key="1">
    <citation type="journal article" date="2008" name="Nature">
        <title>The genome of the model beetle and pest Tribolium castaneum.</title>
        <authorList>
            <consortium name="Tribolium Genome Sequencing Consortium"/>
            <person name="Richards S."/>
            <person name="Gibbs R.A."/>
            <person name="Weinstock G.M."/>
            <person name="Brown S.J."/>
            <person name="Denell R."/>
            <person name="Beeman R.W."/>
            <person name="Gibbs R."/>
            <person name="Beeman R.W."/>
            <person name="Brown S.J."/>
            <person name="Bucher G."/>
            <person name="Friedrich M."/>
            <person name="Grimmelikhuijzen C.J."/>
            <person name="Klingler M."/>
            <person name="Lorenzen M."/>
            <person name="Richards S."/>
            <person name="Roth S."/>
            <person name="Schroder R."/>
            <person name="Tautz D."/>
            <person name="Zdobnov E.M."/>
            <person name="Muzny D."/>
            <person name="Gibbs R.A."/>
            <person name="Weinstock G.M."/>
            <person name="Attaway T."/>
            <person name="Bell S."/>
            <person name="Buhay C.J."/>
            <person name="Chandrabose M.N."/>
            <person name="Chavez D."/>
            <person name="Clerk-Blankenburg K.P."/>
            <person name="Cree A."/>
            <person name="Dao M."/>
            <person name="Davis C."/>
            <person name="Chacko J."/>
            <person name="Dinh H."/>
            <person name="Dugan-Rocha S."/>
            <person name="Fowler G."/>
            <person name="Garner T.T."/>
            <person name="Garnes J."/>
            <person name="Gnirke A."/>
            <person name="Hawes A."/>
            <person name="Hernandez J."/>
            <person name="Hines S."/>
            <person name="Holder M."/>
            <person name="Hume J."/>
            <person name="Jhangiani S.N."/>
            <person name="Joshi V."/>
            <person name="Khan Z.M."/>
            <person name="Jackson L."/>
            <person name="Kovar C."/>
            <person name="Kowis A."/>
            <person name="Lee S."/>
            <person name="Lewis L.R."/>
            <person name="Margolis J."/>
            <person name="Morgan M."/>
            <person name="Nazareth L.V."/>
            <person name="Nguyen N."/>
            <person name="Okwuonu G."/>
            <person name="Parker D."/>
            <person name="Richards S."/>
            <person name="Ruiz S.J."/>
            <person name="Santibanez J."/>
            <person name="Savard J."/>
            <person name="Scherer S.E."/>
            <person name="Schneider B."/>
            <person name="Sodergren E."/>
            <person name="Tautz D."/>
            <person name="Vattahil S."/>
            <person name="Villasana D."/>
            <person name="White C.S."/>
            <person name="Wright R."/>
            <person name="Park Y."/>
            <person name="Beeman R.W."/>
            <person name="Lord J."/>
            <person name="Oppert B."/>
            <person name="Lorenzen M."/>
            <person name="Brown S."/>
            <person name="Wang L."/>
            <person name="Savard J."/>
            <person name="Tautz D."/>
            <person name="Richards S."/>
            <person name="Weinstock G."/>
            <person name="Gibbs R.A."/>
            <person name="Liu Y."/>
            <person name="Worley K."/>
            <person name="Weinstock G."/>
            <person name="Elsik C.G."/>
            <person name="Reese J.T."/>
            <person name="Elhaik E."/>
            <person name="Landan G."/>
            <person name="Graur D."/>
            <person name="Arensburger P."/>
            <person name="Atkinson P."/>
            <person name="Beeman R.W."/>
            <person name="Beidler J."/>
            <person name="Brown S.J."/>
            <person name="Demuth J.P."/>
            <person name="Drury D.W."/>
            <person name="Du Y.Z."/>
            <person name="Fujiwara H."/>
            <person name="Lorenzen M."/>
            <person name="Maselli V."/>
            <person name="Osanai M."/>
            <person name="Park Y."/>
            <person name="Robertson H.M."/>
            <person name="Tu Z."/>
            <person name="Wang J.J."/>
            <person name="Wang S."/>
            <person name="Richards S."/>
            <person name="Song H."/>
            <person name="Zhang L."/>
            <person name="Sodergren E."/>
            <person name="Werner D."/>
            <person name="Stanke M."/>
            <person name="Morgenstern B."/>
            <person name="Solovyev V."/>
            <person name="Kosarev P."/>
            <person name="Brown G."/>
            <person name="Chen H.C."/>
            <person name="Ermolaeva O."/>
            <person name="Hlavina W."/>
            <person name="Kapustin Y."/>
            <person name="Kiryutin B."/>
            <person name="Kitts P."/>
            <person name="Maglott D."/>
            <person name="Pruitt K."/>
            <person name="Sapojnikov V."/>
            <person name="Souvorov A."/>
            <person name="Mackey A.J."/>
            <person name="Waterhouse R.M."/>
            <person name="Wyder S."/>
            <person name="Zdobnov E.M."/>
            <person name="Zdobnov E.M."/>
            <person name="Wyder S."/>
            <person name="Kriventseva E.V."/>
            <person name="Kadowaki T."/>
            <person name="Bork P."/>
            <person name="Aranda M."/>
            <person name="Bao R."/>
            <person name="Beermann A."/>
            <person name="Berns N."/>
            <person name="Bolognesi R."/>
            <person name="Bonneton F."/>
            <person name="Bopp D."/>
            <person name="Brown S.J."/>
            <person name="Bucher G."/>
            <person name="Butts T."/>
            <person name="Chaumot A."/>
            <person name="Denell R.E."/>
            <person name="Ferrier D.E."/>
            <person name="Friedrich M."/>
            <person name="Gordon C.M."/>
            <person name="Jindra M."/>
            <person name="Klingler M."/>
            <person name="Lan Q."/>
            <person name="Lattorff H.M."/>
            <person name="Laudet V."/>
            <person name="von Levetsow C."/>
            <person name="Liu Z."/>
            <person name="Lutz R."/>
            <person name="Lynch J.A."/>
            <person name="da Fonseca R.N."/>
            <person name="Posnien N."/>
            <person name="Reuter R."/>
            <person name="Roth S."/>
            <person name="Savard J."/>
            <person name="Schinko J.B."/>
            <person name="Schmitt C."/>
            <person name="Schoppmeier M."/>
            <person name="Schroder R."/>
            <person name="Shippy T.D."/>
            <person name="Simonnet F."/>
            <person name="Marques-Souza H."/>
            <person name="Tautz D."/>
            <person name="Tomoyasu Y."/>
            <person name="Trauner J."/>
            <person name="Van der Zee M."/>
            <person name="Vervoort M."/>
            <person name="Wittkopp N."/>
            <person name="Wimmer E.A."/>
            <person name="Yang X."/>
            <person name="Jones A.K."/>
            <person name="Sattelle D.B."/>
            <person name="Ebert P.R."/>
            <person name="Nelson D."/>
            <person name="Scott J.G."/>
            <person name="Beeman R.W."/>
            <person name="Muthukrishnan S."/>
            <person name="Kramer K.J."/>
            <person name="Arakane Y."/>
            <person name="Beeman R.W."/>
            <person name="Zhu Q."/>
            <person name="Hogenkamp D."/>
            <person name="Dixit R."/>
            <person name="Oppert B."/>
            <person name="Jiang H."/>
            <person name="Zou Z."/>
            <person name="Marshall J."/>
            <person name="Elpidina E."/>
            <person name="Vinokurov K."/>
            <person name="Oppert C."/>
            <person name="Zou Z."/>
            <person name="Evans J."/>
            <person name="Lu Z."/>
            <person name="Zhao P."/>
            <person name="Sumathipala N."/>
            <person name="Altincicek B."/>
            <person name="Vilcinskas A."/>
            <person name="Williams M."/>
            <person name="Hultmark D."/>
            <person name="Hetru C."/>
            <person name="Jiang H."/>
            <person name="Grimmelikhuijzen C.J."/>
            <person name="Hauser F."/>
            <person name="Cazzamali G."/>
            <person name="Williamson M."/>
            <person name="Park Y."/>
            <person name="Li B."/>
            <person name="Tanaka Y."/>
            <person name="Predel R."/>
            <person name="Neupert S."/>
            <person name="Schachtner J."/>
            <person name="Verleyen P."/>
            <person name="Raible F."/>
            <person name="Bork P."/>
            <person name="Friedrich M."/>
            <person name="Walden K.K."/>
            <person name="Robertson H.M."/>
            <person name="Angeli S."/>
            <person name="Foret S."/>
            <person name="Bucher G."/>
            <person name="Schuetz S."/>
            <person name="Maleszka R."/>
            <person name="Wimmer E.A."/>
            <person name="Beeman R.W."/>
            <person name="Lorenzen M."/>
            <person name="Tomoyasu Y."/>
            <person name="Miller S.C."/>
            <person name="Grossmann D."/>
            <person name="Bucher G."/>
        </authorList>
    </citation>
    <scope>NUCLEOTIDE SEQUENCE [LARGE SCALE GENOMIC DNA]</scope>
    <source>
        <strain evidence="3 4">Georgia GA2</strain>
    </source>
</reference>
<gene>
    <name evidence="3" type="primary">AUGUSTUS-3.0.2_01783</name>
    <name evidence="3" type="ORF">TcasGA2_TC001783</name>
</gene>
<feature type="chain" id="PRO_5003096697" evidence="2">
    <location>
        <begin position="17"/>
        <end position="188"/>
    </location>
</feature>
<accession>D7GXR2</accession>
<feature type="signal peptide" evidence="2">
    <location>
        <begin position="1"/>
        <end position="16"/>
    </location>
</feature>
<feature type="compositionally biased region" description="Basic residues" evidence="1">
    <location>
        <begin position="178"/>
        <end position="188"/>
    </location>
</feature>
<proteinExistence type="predicted"/>
<dbReference type="InParanoid" id="D7GXR2"/>
<dbReference type="AlphaFoldDB" id="D7GXR2"/>